<evidence type="ECO:0008006" key="3">
    <source>
        <dbReference type="Google" id="ProtNLM"/>
    </source>
</evidence>
<accession>A0A9D4LX83</accession>
<dbReference type="Proteomes" id="UP000828390">
    <property type="component" value="Unassembled WGS sequence"/>
</dbReference>
<keyword evidence="2" id="KW-1185">Reference proteome</keyword>
<evidence type="ECO:0000313" key="1">
    <source>
        <dbReference type="EMBL" id="KAH3865383.1"/>
    </source>
</evidence>
<reference evidence="1" key="2">
    <citation type="submission" date="2020-11" db="EMBL/GenBank/DDBJ databases">
        <authorList>
            <person name="McCartney M.A."/>
            <person name="Auch B."/>
            <person name="Kono T."/>
            <person name="Mallez S."/>
            <person name="Becker A."/>
            <person name="Gohl D.M."/>
            <person name="Silverstein K.A.T."/>
            <person name="Koren S."/>
            <person name="Bechman K.B."/>
            <person name="Herman A."/>
            <person name="Abrahante J.E."/>
            <person name="Garbe J."/>
        </authorList>
    </citation>
    <scope>NUCLEOTIDE SEQUENCE</scope>
    <source>
        <strain evidence="1">Duluth1</strain>
        <tissue evidence="1">Whole animal</tissue>
    </source>
</reference>
<gene>
    <name evidence="1" type="ORF">DPMN_028422</name>
</gene>
<comment type="caution">
    <text evidence="1">The sequence shown here is derived from an EMBL/GenBank/DDBJ whole genome shotgun (WGS) entry which is preliminary data.</text>
</comment>
<reference evidence="1" key="1">
    <citation type="journal article" date="2019" name="bioRxiv">
        <title>The Genome of the Zebra Mussel, Dreissena polymorpha: A Resource for Invasive Species Research.</title>
        <authorList>
            <person name="McCartney M.A."/>
            <person name="Auch B."/>
            <person name="Kono T."/>
            <person name="Mallez S."/>
            <person name="Zhang Y."/>
            <person name="Obille A."/>
            <person name="Becker A."/>
            <person name="Abrahante J.E."/>
            <person name="Garbe J."/>
            <person name="Badalamenti J.P."/>
            <person name="Herman A."/>
            <person name="Mangelson H."/>
            <person name="Liachko I."/>
            <person name="Sullivan S."/>
            <person name="Sone E.D."/>
            <person name="Koren S."/>
            <person name="Silverstein K.A.T."/>
            <person name="Beckman K.B."/>
            <person name="Gohl D.M."/>
        </authorList>
    </citation>
    <scope>NUCLEOTIDE SEQUENCE</scope>
    <source>
        <strain evidence="1">Duluth1</strain>
        <tissue evidence="1">Whole animal</tissue>
    </source>
</reference>
<dbReference type="EMBL" id="JAIWYP010000002">
    <property type="protein sequence ID" value="KAH3865383.1"/>
    <property type="molecule type" value="Genomic_DNA"/>
</dbReference>
<organism evidence="1 2">
    <name type="scientific">Dreissena polymorpha</name>
    <name type="common">Zebra mussel</name>
    <name type="synonym">Mytilus polymorpha</name>
    <dbReference type="NCBI Taxonomy" id="45954"/>
    <lineage>
        <taxon>Eukaryota</taxon>
        <taxon>Metazoa</taxon>
        <taxon>Spiralia</taxon>
        <taxon>Lophotrochozoa</taxon>
        <taxon>Mollusca</taxon>
        <taxon>Bivalvia</taxon>
        <taxon>Autobranchia</taxon>
        <taxon>Heteroconchia</taxon>
        <taxon>Euheterodonta</taxon>
        <taxon>Imparidentia</taxon>
        <taxon>Neoheterodontei</taxon>
        <taxon>Myida</taxon>
        <taxon>Dreissenoidea</taxon>
        <taxon>Dreissenidae</taxon>
        <taxon>Dreissena</taxon>
    </lineage>
</organism>
<proteinExistence type="predicted"/>
<evidence type="ECO:0000313" key="2">
    <source>
        <dbReference type="Proteomes" id="UP000828390"/>
    </source>
</evidence>
<protein>
    <recommendedName>
        <fullName evidence="3">MULE transposase domain-containing protein</fullName>
    </recommendedName>
</protein>
<sequence>MIDLSAAWLAVRECFSGAIVKGCVFHWTKAVWARVMDLGLKPAYMQRSSAFNLIRQLLCLPFLPAQHIGPTFMKFAEHERAHPEREKRNRLMDYIFANGLTILYSMLTVGPCLVTRSEQITTLKVIFLFSPPPFCL</sequence>
<name>A0A9D4LX83_DREPO</name>
<dbReference type="AlphaFoldDB" id="A0A9D4LX83"/>